<proteinExistence type="predicted"/>
<dbReference type="OrthoDB" id="4242196at2"/>
<dbReference type="EMBL" id="SUMC01000203">
    <property type="protein sequence ID" value="TJZ94749.1"/>
    <property type="molecule type" value="Genomic_DNA"/>
</dbReference>
<dbReference type="AlphaFoldDB" id="A0A4U0RGT5"/>
<evidence type="ECO:0000313" key="2">
    <source>
        <dbReference type="Proteomes" id="UP000305778"/>
    </source>
</evidence>
<gene>
    <name evidence="1" type="ORF">FCI23_53075</name>
</gene>
<dbReference type="RefSeq" id="WP_136731247.1">
    <property type="nucleotide sequence ID" value="NZ_SUMC01000203.1"/>
</dbReference>
<sequence>MSAQPADTGHLARPEPTIRSVRAALPAEHRDAFQAEIEHTPLHLITKVLADWDIRARALNIPEMVAMAQRIEDERAGRAARPRVLADAEIRDIAPALRP</sequence>
<evidence type="ECO:0000313" key="1">
    <source>
        <dbReference type="EMBL" id="TJZ94749.1"/>
    </source>
</evidence>
<organism evidence="1 2">
    <name type="scientific">Actinacidiphila oryziradicis</name>
    <dbReference type="NCBI Taxonomy" id="2571141"/>
    <lineage>
        <taxon>Bacteria</taxon>
        <taxon>Bacillati</taxon>
        <taxon>Actinomycetota</taxon>
        <taxon>Actinomycetes</taxon>
        <taxon>Kitasatosporales</taxon>
        <taxon>Streptomycetaceae</taxon>
        <taxon>Actinacidiphila</taxon>
    </lineage>
</organism>
<name>A0A4U0RGT5_9ACTN</name>
<accession>A0A4U0RGT5</accession>
<dbReference type="Proteomes" id="UP000305778">
    <property type="component" value="Unassembled WGS sequence"/>
</dbReference>
<keyword evidence="2" id="KW-1185">Reference proteome</keyword>
<reference evidence="1 2" key="1">
    <citation type="submission" date="2019-04" db="EMBL/GenBank/DDBJ databases">
        <title>Streptomyces oryziradicis sp. nov., a novel actinomycete isolated from rhizosphere soil of rice (Oryza sativa L.).</title>
        <authorList>
            <person name="Li C."/>
        </authorList>
    </citation>
    <scope>NUCLEOTIDE SEQUENCE [LARGE SCALE GENOMIC DNA]</scope>
    <source>
        <strain evidence="1 2">NEAU-C40</strain>
    </source>
</reference>
<protein>
    <submittedName>
        <fullName evidence="1">Uncharacterized protein</fullName>
    </submittedName>
</protein>
<comment type="caution">
    <text evidence="1">The sequence shown here is derived from an EMBL/GenBank/DDBJ whole genome shotgun (WGS) entry which is preliminary data.</text>
</comment>